<protein>
    <submittedName>
        <fullName evidence="6">Succinylglutamate desuccinylase</fullName>
    </submittedName>
</protein>
<dbReference type="InterPro" id="IPR055438">
    <property type="entry name" value="AstE_AspA_cat"/>
</dbReference>
<sequence length="335" mass="37016">MKITAQKNSCRYGEEGVFRGTFRFDNEILADYTWPLCEIRGAQHGPRLCVSAGVHVNEVSSIEASIRLQRLFEPEKMRGSVSIIPVINQPAVHAYSEYICPVDGKNINHTFPGRTDGTFSEALCDAVLNEWVKEADCYIDMHGGDLKEKVSWFTIFQRTGDDEFDAAARNIAMCFNSDIVLALGPEYMKRPGRPPTACALRKQVAIMTEAGSNGLLSEHDISFHVEGVLNVARLLGIIDSQPSSATNGRSLCDSYIWVECPSDGDFHAEVEPGAIVRQGQRLGFVRDVFGESLVEVFAPATGFVLWRITHPSIRKGDALLTIVQEADANNVHLKI</sequence>
<dbReference type="Proteomes" id="UP000291866">
    <property type="component" value="Unassembled WGS sequence"/>
</dbReference>
<evidence type="ECO:0000256" key="3">
    <source>
        <dbReference type="ARBA" id="ARBA00022801"/>
    </source>
</evidence>
<comment type="caution">
    <text evidence="6">The sequence shown here is derived from an EMBL/GenBank/DDBJ whole genome shotgun (WGS) entry which is preliminary data.</text>
</comment>
<comment type="cofactor">
    <cofactor evidence="1">
        <name>Zn(2+)</name>
        <dbReference type="ChEBI" id="CHEBI:29105"/>
    </cofactor>
</comment>
<evidence type="ECO:0000313" key="6">
    <source>
        <dbReference type="EMBL" id="TBX88053.1"/>
    </source>
</evidence>
<keyword evidence="2" id="KW-0479">Metal-binding</keyword>
<evidence type="ECO:0000256" key="4">
    <source>
        <dbReference type="ARBA" id="ARBA00022833"/>
    </source>
</evidence>
<dbReference type="InterPro" id="IPR043795">
    <property type="entry name" value="N-alpha-Ac-DABA-like"/>
</dbReference>
<dbReference type="GO" id="GO:0046872">
    <property type="term" value="F:metal ion binding"/>
    <property type="evidence" value="ECO:0007669"/>
    <property type="project" value="UniProtKB-KW"/>
</dbReference>
<dbReference type="EMBL" id="SJLU01000017">
    <property type="protein sequence ID" value="TBX88053.1"/>
    <property type="molecule type" value="Genomic_DNA"/>
</dbReference>
<dbReference type="PANTHER" id="PTHR37326">
    <property type="entry name" value="BLL3975 PROTEIN"/>
    <property type="match status" value="1"/>
</dbReference>
<keyword evidence="4" id="KW-0862">Zinc</keyword>
<dbReference type="InterPro" id="IPR053138">
    <property type="entry name" value="N-alpha-Ac-DABA_deacetylase"/>
</dbReference>
<dbReference type="Pfam" id="PF24827">
    <property type="entry name" value="AstE_AspA_cat"/>
    <property type="match status" value="1"/>
</dbReference>
<organism evidence="6 7">
    <name type="scientific">Rhizobium leguminosarum bv. viciae</name>
    <dbReference type="NCBI Taxonomy" id="387"/>
    <lineage>
        <taxon>Bacteria</taxon>
        <taxon>Pseudomonadati</taxon>
        <taxon>Pseudomonadota</taxon>
        <taxon>Alphaproteobacteria</taxon>
        <taxon>Hyphomicrobiales</taxon>
        <taxon>Rhizobiaceae</taxon>
        <taxon>Rhizobium/Agrobacterium group</taxon>
        <taxon>Rhizobium</taxon>
    </lineage>
</organism>
<name>A0A8G2IVS9_RHILV</name>
<evidence type="ECO:0000256" key="2">
    <source>
        <dbReference type="ARBA" id="ARBA00022723"/>
    </source>
</evidence>
<feature type="domain" description="Succinylglutamate desuccinylase/Aspartoacylase catalytic" evidence="5">
    <location>
        <begin position="45"/>
        <end position="234"/>
    </location>
</feature>
<accession>A0A8G2IVS9</accession>
<dbReference type="PIRSF" id="PIRSF039012">
    <property type="entry name" value="ASP"/>
    <property type="match status" value="1"/>
</dbReference>
<gene>
    <name evidence="6" type="ORF">E0H31_27955</name>
</gene>
<dbReference type="GO" id="GO:0016788">
    <property type="term" value="F:hydrolase activity, acting on ester bonds"/>
    <property type="evidence" value="ECO:0007669"/>
    <property type="project" value="InterPro"/>
</dbReference>
<dbReference type="AlphaFoldDB" id="A0A8G2IVS9"/>
<dbReference type="PANTHER" id="PTHR37326:SF1">
    <property type="entry name" value="BLL3975 PROTEIN"/>
    <property type="match status" value="1"/>
</dbReference>
<proteinExistence type="predicted"/>
<evidence type="ECO:0000259" key="5">
    <source>
        <dbReference type="Pfam" id="PF24827"/>
    </source>
</evidence>
<evidence type="ECO:0000256" key="1">
    <source>
        <dbReference type="ARBA" id="ARBA00001947"/>
    </source>
</evidence>
<dbReference type="GO" id="GO:0016811">
    <property type="term" value="F:hydrolase activity, acting on carbon-nitrogen (but not peptide) bonds, in linear amides"/>
    <property type="evidence" value="ECO:0007669"/>
    <property type="project" value="InterPro"/>
</dbReference>
<evidence type="ECO:0000313" key="7">
    <source>
        <dbReference type="Proteomes" id="UP000291866"/>
    </source>
</evidence>
<dbReference type="SUPFAM" id="SSF53187">
    <property type="entry name" value="Zn-dependent exopeptidases"/>
    <property type="match status" value="1"/>
</dbReference>
<keyword evidence="3" id="KW-0378">Hydrolase</keyword>
<dbReference type="RefSeq" id="WP_131602540.1">
    <property type="nucleotide sequence ID" value="NZ_SJLU01000017.1"/>
</dbReference>
<dbReference type="Gene3D" id="3.40.630.10">
    <property type="entry name" value="Zn peptidases"/>
    <property type="match status" value="1"/>
</dbReference>
<reference evidence="6 7" key="1">
    <citation type="submission" date="2019-02" db="EMBL/GenBank/DDBJ databases">
        <title>The competitiveness to form nodules shapes the capacities of Rhizobium leguminosarum sv viciae communities to promote symbiosis with specific hosts.</title>
        <authorList>
            <person name="Boivin S."/>
            <person name="Lepetit M."/>
        </authorList>
    </citation>
    <scope>NUCLEOTIDE SEQUENCE [LARGE SCALE GENOMIC DNA]</scope>
    <source>
        <strain evidence="6 7">SPF4F3</strain>
    </source>
</reference>